<protein>
    <recommendedName>
        <fullName evidence="4">GH16 domain-containing protein</fullName>
    </recommendedName>
</protein>
<feature type="compositionally biased region" description="Low complexity" evidence="2">
    <location>
        <begin position="176"/>
        <end position="189"/>
    </location>
</feature>
<dbReference type="SUPFAM" id="SSF49899">
    <property type="entry name" value="Concanavalin A-like lectins/glucanases"/>
    <property type="match status" value="1"/>
</dbReference>
<keyword evidence="3" id="KW-1133">Transmembrane helix</keyword>
<dbReference type="Pfam" id="PF00722">
    <property type="entry name" value="Glyco_hydro_16"/>
    <property type="match status" value="1"/>
</dbReference>
<evidence type="ECO:0000313" key="5">
    <source>
        <dbReference type="EMBL" id="PYC84037.1"/>
    </source>
</evidence>
<evidence type="ECO:0000256" key="2">
    <source>
        <dbReference type="SAM" id="MobiDB-lite"/>
    </source>
</evidence>
<dbReference type="GO" id="GO:0004553">
    <property type="term" value="F:hydrolase activity, hydrolyzing O-glycosyl compounds"/>
    <property type="evidence" value="ECO:0007669"/>
    <property type="project" value="InterPro"/>
</dbReference>
<comment type="similarity">
    <text evidence="1">Belongs to the glycosyl hydrolase 16 family.</text>
</comment>
<keyword evidence="3" id="KW-0472">Membrane</keyword>
<dbReference type="InterPro" id="IPR000757">
    <property type="entry name" value="Beta-glucanase-like"/>
</dbReference>
<feature type="transmembrane region" description="Helical" evidence="3">
    <location>
        <begin position="75"/>
        <end position="95"/>
    </location>
</feature>
<dbReference type="AlphaFoldDB" id="A0A2V4PFF3"/>
<reference evidence="5 6" key="1">
    <citation type="submission" date="2018-03" db="EMBL/GenBank/DDBJ databases">
        <title>Bioinformatic expansion and discovery of thiopeptide antibiotics.</title>
        <authorList>
            <person name="Schwalen C.J."/>
            <person name="Hudson G.A."/>
            <person name="Mitchell D.A."/>
        </authorList>
    </citation>
    <scope>NUCLEOTIDE SEQUENCE [LARGE SCALE GENOMIC DNA]</scope>
    <source>
        <strain evidence="5 6">ATCC 21389</strain>
    </source>
</reference>
<dbReference type="InterPro" id="IPR013320">
    <property type="entry name" value="ConA-like_dom_sf"/>
</dbReference>
<evidence type="ECO:0000313" key="6">
    <source>
        <dbReference type="Proteomes" id="UP000248039"/>
    </source>
</evidence>
<feature type="domain" description="GH16" evidence="4">
    <location>
        <begin position="157"/>
        <end position="423"/>
    </location>
</feature>
<dbReference type="CDD" id="cd08023">
    <property type="entry name" value="GH16_laminarinase_like"/>
    <property type="match status" value="1"/>
</dbReference>
<keyword evidence="3" id="KW-0812">Transmembrane</keyword>
<dbReference type="PANTHER" id="PTHR10963:SF55">
    <property type="entry name" value="GLYCOSIDE HYDROLASE FAMILY 16 PROTEIN"/>
    <property type="match status" value="1"/>
</dbReference>
<dbReference type="PANTHER" id="PTHR10963">
    <property type="entry name" value="GLYCOSYL HYDROLASE-RELATED"/>
    <property type="match status" value="1"/>
</dbReference>
<dbReference type="Proteomes" id="UP000248039">
    <property type="component" value="Unassembled WGS sequence"/>
</dbReference>
<dbReference type="InterPro" id="IPR050546">
    <property type="entry name" value="Glycosyl_Hydrlase_16"/>
</dbReference>
<organism evidence="5 6">
    <name type="scientific">Streptomyces tateyamensis</name>
    <dbReference type="NCBI Taxonomy" id="565073"/>
    <lineage>
        <taxon>Bacteria</taxon>
        <taxon>Bacillati</taxon>
        <taxon>Actinomycetota</taxon>
        <taxon>Actinomycetes</taxon>
        <taxon>Kitasatosporales</taxon>
        <taxon>Streptomycetaceae</taxon>
        <taxon>Streptomyces</taxon>
    </lineage>
</organism>
<feature type="region of interest" description="Disordered" evidence="2">
    <location>
        <begin position="169"/>
        <end position="189"/>
    </location>
</feature>
<sequence>MTHRLATARIGLALSGWVALAATLLPAGSPVRVAVTAAFVLLGPGAAAVRPGPPGPQPTAEPGVARLSLPALERLVLAVAASLAAAVVVAVAFYLNHAFTVPRVLAVLAALTTVLALWPRRRERSGGDGNGGGSGDGGGRGRRWWRAAGAGLLLFTAACGGQPTPGIGSGAGSPLATTAAPGADPAAPGPWHLAFQDDFHGNRLDTARWATCYDWNDRGCTNAGNHELEWYQPGQVTVRDDHAVLTAQRRDTVGSDGKTYPWTSGMITTGRDTWNGTPRSTYTHGYFEAAVRIPAEGGMFPAFWLMPDTRTTPPELDVAEFAVDPHQVNFNLHWTGSGNSDQHVGQVWGPSDFAGSTHVVAADWEPDSITWYVDGVARWKQTEHLPDVPMELIVNLAVGFPSAPPAGVTRATLSVDWVKVWQH</sequence>
<accession>A0A2V4PFF3</accession>
<keyword evidence="6" id="KW-1185">Reference proteome</keyword>
<evidence type="ECO:0000259" key="4">
    <source>
        <dbReference type="PROSITE" id="PS51762"/>
    </source>
</evidence>
<dbReference type="RefSeq" id="WP_110667268.1">
    <property type="nucleotide sequence ID" value="NZ_PYBW01000026.1"/>
</dbReference>
<dbReference type="GO" id="GO:0005975">
    <property type="term" value="P:carbohydrate metabolic process"/>
    <property type="evidence" value="ECO:0007669"/>
    <property type="project" value="InterPro"/>
</dbReference>
<dbReference type="PROSITE" id="PS51762">
    <property type="entry name" value="GH16_2"/>
    <property type="match status" value="1"/>
</dbReference>
<dbReference type="Gene3D" id="2.60.120.200">
    <property type="match status" value="1"/>
</dbReference>
<feature type="compositionally biased region" description="Gly residues" evidence="2">
    <location>
        <begin position="127"/>
        <end position="138"/>
    </location>
</feature>
<comment type="caution">
    <text evidence="5">The sequence shown here is derived from an EMBL/GenBank/DDBJ whole genome shotgun (WGS) entry which is preliminary data.</text>
</comment>
<gene>
    <name evidence="5" type="ORF">C7C46_08135</name>
</gene>
<dbReference type="OrthoDB" id="4455781at2"/>
<dbReference type="EMBL" id="PYBW01000026">
    <property type="protein sequence ID" value="PYC84037.1"/>
    <property type="molecule type" value="Genomic_DNA"/>
</dbReference>
<name>A0A2V4PFF3_9ACTN</name>
<evidence type="ECO:0000256" key="3">
    <source>
        <dbReference type="SAM" id="Phobius"/>
    </source>
</evidence>
<proteinExistence type="inferred from homology"/>
<feature type="transmembrane region" description="Helical" evidence="3">
    <location>
        <begin position="101"/>
        <end position="118"/>
    </location>
</feature>
<feature type="region of interest" description="Disordered" evidence="2">
    <location>
        <begin position="122"/>
        <end position="141"/>
    </location>
</feature>
<evidence type="ECO:0000256" key="1">
    <source>
        <dbReference type="ARBA" id="ARBA00006865"/>
    </source>
</evidence>